<dbReference type="Gene3D" id="3.40.50.200">
    <property type="entry name" value="Peptidase S8/S53 domain"/>
    <property type="match status" value="1"/>
</dbReference>
<keyword evidence="2" id="KW-0645">Protease</keyword>
<sequence>MWRVMWQYGPSRMGTMTAAAAPNLQSVLDAKNLLWKDLNAYGDPEPVFAEHPASLRTSILARPHLPADAAMDLAGYAHVFVPTQQQALTLVNRLRAERDIAYADMQGEWQYPVKFGQSRRVQTTDILLTVPVPGTPDLSGEQGYLGPAPAGIDALYAWTIPGGRGTNVKVVDIENGWNFGHEDLKGNDNGVIYGPHSDNDHGTAVLGIFHGDSNPFGVTGIASQSSLSAAAVMYDTKLRKWNSAAAIKFAADRMTPGDVILLEMHAPGPNAHDSDPNSQQGFIAIEYWQPEFAAIKYAIGMGIHVVEAGGNGGEDLDAPIYNSAFSRAARDSGAILVGGGNSAHDAHPRSRIWWSNYGSRVDVQGWGFDIVTTGGRSLPSYHDRISSIDKSKCYTQSFGGTSGASPIITGTVASISGALKAAGQAALPPSDMRQLLVDTGTAQTDAPTFPATQHIGPLPNLRAEFSRLTLGGAA</sequence>
<evidence type="ECO:0000256" key="4">
    <source>
        <dbReference type="ARBA" id="ARBA00022825"/>
    </source>
</evidence>
<comment type="caution">
    <text evidence="5">Lacks conserved residue(s) required for the propagation of feature annotation.</text>
</comment>
<dbReference type="PROSITE" id="PS00138">
    <property type="entry name" value="SUBTILASE_SER"/>
    <property type="match status" value="1"/>
</dbReference>
<keyword evidence="3" id="KW-0378">Hydrolase</keyword>
<dbReference type="GO" id="GO:0006508">
    <property type="term" value="P:proteolysis"/>
    <property type="evidence" value="ECO:0007669"/>
    <property type="project" value="UniProtKB-KW"/>
</dbReference>
<dbReference type="RefSeq" id="WP_208089744.1">
    <property type="nucleotide sequence ID" value="NZ_CP086137.1"/>
</dbReference>
<protein>
    <submittedName>
        <fullName evidence="7">S8 family serine peptidase</fullName>
    </submittedName>
</protein>
<dbReference type="EMBL" id="JAGEMI010000004">
    <property type="protein sequence ID" value="MBO1869203.1"/>
    <property type="molecule type" value="Genomic_DNA"/>
</dbReference>
<reference evidence="7" key="1">
    <citation type="submission" date="2021-03" db="EMBL/GenBank/DDBJ databases">
        <title>Whole Genome Sequence of Bradyrhizobium sp. Strain 144S4.</title>
        <authorList>
            <person name="Bromfield E.S.P."/>
            <person name="Cloutier S."/>
        </authorList>
    </citation>
    <scope>NUCLEOTIDE SEQUENCE [LARGE SCALE GENOMIC DNA]</scope>
    <source>
        <strain evidence="7">144S4</strain>
    </source>
</reference>
<dbReference type="PANTHER" id="PTHR43806:SF11">
    <property type="entry name" value="CEREVISIN-RELATED"/>
    <property type="match status" value="1"/>
</dbReference>
<dbReference type="KEGG" id="bban:J4G43_052995"/>
<dbReference type="PANTHER" id="PTHR43806">
    <property type="entry name" value="PEPTIDASE S8"/>
    <property type="match status" value="1"/>
</dbReference>
<dbReference type="Pfam" id="PF00082">
    <property type="entry name" value="Peptidase_S8"/>
    <property type="match status" value="1"/>
</dbReference>
<evidence type="ECO:0000256" key="2">
    <source>
        <dbReference type="ARBA" id="ARBA00022670"/>
    </source>
</evidence>
<organism evidence="7">
    <name type="scientific">Bradyrhizobium barranii subsp. barranii</name>
    <dbReference type="NCBI Taxonomy" id="2823807"/>
    <lineage>
        <taxon>Bacteria</taxon>
        <taxon>Pseudomonadati</taxon>
        <taxon>Pseudomonadota</taxon>
        <taxon>Alphaproteobacteria</taxon>
        <taxon>Hyphomicrobiales</taxon>
        <taxon>Nitrobacteraceae</taxon>
        <taxon>Bradyrhizobium</taxon>
        <taxon>Bradyrhizobium barranii</taxon>
    </lineage>
</organism>
<comment type="similarity">
    <text evidence="1 5">Belongs to the peptidase S8 family.</text>
</comment>
<evidence type="ECO:0000313" key="7">
    <source>
        <dbReference type="EMBL" id="MBO1869203.1"/>
    </source>
</evidence>
<evidence type="ECO:0000313" key="8">
    <source>
        <dbReference type="EMBL" id="UEM17943.1"/>
    </source>
</evidence>
<dbReference type="InterPro" id="IPR015500">
    <property type="entry name" value="Peptidase_S8_subtilisin-rel"/>
</dbReference>
<evidence type="ECO:0000313" key="9">
    <source>
        <dbReference type="Proteomes" id="UP000664702"/>
    </source>
</evidence>
<evidence type="ECO:0000256" key="5">
    <source>
        <dbReference type="PROSITE-ProRule" id="PRU01240"/>
    </source>
</evidence>
<name>A0A939MHJ4_9BRAD</name>
<keyword evidence="4" id="KW-0720">Serine protease</keyword>
<reference evidence="8 9" key="2">
    <citation type="journal article" date="2022" name="Int. J. Syst. Evol. Microbiol.">
        <title>Strains of Bradyrhizobium barranii sp. nov. associated with legumes native to Canada are symbionts of soybeans and belong to different subspecies (subsp. barranii subsp. nov. and subsp. apii subsp. nov.) and symbiovars (sv. glycinearum and sv. septentrionale).</title>
        <authorList>
            <person name="Bromfield E.S.P."/>
            <person name="Cloutier S."/>
            <person name="Wasai-Hara S."/>
            <person name="Minamisawa K."/>
        </authorList>
    </citation>
    <scope>NUCLEOTIDE SEQUENCE [LARGE SCALE GENOMIC DNA]</scope>
    <source>
        <strain evidence="8 9">144S4</strain>
        <plasmid evidence="9">pBb144S4a</plasmid>
    </source>
</reference>
<evidence type="ECO:0000256" key="1">
    <source>
        <dbReference type="ARBA" id="ARBA00011073"/>
    </source>
</evidence>
<feature type="domain" description="Peptidase S8/S53" evidence="6">
    <location>
        <begin position="181"/>
        <end position="443"/>
    </location>
</feature>
<evidence type="ECO:0000259" key="6">
    <source>
        <dbReference type="Pfam" id="PF00082"/>
    </source>
</evidence>
<dbReference type="InterPro" id="IPR050131">
    <property type="entry name" value="Peptidase_S8_subtilisin-like"/>
</dbReference>
<dbReference type="EMBL" id="CP086137">
    <property type="protein sequence ID" value="UEM17943.1"/>
    <property type="molecule type" value="Genomic_DNA"/>
</dbReference>
<dbReference type="Proteomes" id="UP000664702">
    <property type="component" value="Plasmid pBb144S4a"/>
</dbReference>
<dbReference type="InterPro" id="IPR036852">
    <property type="entry name" value="Peptidase_S8/S53_dom_sf"/>
</dbReference>
<dbReference type="PROSITE" id="PS51892">
    <property type="entry name" value="SUBTILASE"/>
    <property type="match status" value="1"/>
</dbReference>
<gene>
    <name evidence="8" type="ORF">J4G43_052995</name>
    <name evidence="7" type="ORF">J4G43_53405</name>
</gene>
<dbReference type="GO" id="GO:0004252">
    <property type="term" value="F:serine-type endopeptidase activity"/>
    <property type="evidence" value="ECO:0007669"/>
    <property type="project" value="InterPro"/>
</dbReference>
<keyword evidence="8" id="KW-0614">Plasmid</keyword>
<dbReference type="PRINTS" id="PR00723">
    <property type="entry name" value="SUBTILISIN"/>
</dbReference>
<evidence type="ECO:0000256" key="3">
    <source>
        <dbReference type="ARBA" id="ARBA00022801"/>
    </source>
</evidence>
<accession>A0A939MHJ4</accession>
<dbReference type="SUPFAM" id="SSF52743">
    <property type="entry name" value="Subtilisin-like"/>
    <property type="match status" value="1"/>
</dbReference>
<dbReference type="InterPro" id="IPR023828">
    <property type="entry name" value="Peptidase_S8_Ser-AS"/>
</dbReference>
<dbReference type="InterPro" id="IPR000209">
    <property type="entry name" value="Peptidase_S8/S53_dom"/>
</dbReference>
<geneLocation type="plasmid" evidence="8 9">
    <name>pBb144S4a</name>
</geneLocation>
<proteinExistence type="inferred from homology"/>
<dbReference type="AlphaFoldDB" id="A0A939MHJ4"/>